<dbReference type="OrthoDB" id="160645at2759"/>
<gene>
    <name evidence="4" type="ORF">BCR44DRAFT_1270260</name>
</gene>
<dbReference type="STRING" id="765915.A0A1Y2HZ68"/>
<feature type="region of interest" description="Disordered" evidence="1">
    <location>
        <begin position="55"/>
        <end position="77"/>
    </location>
</feature>
<feature type="domain" description="DUF7029" evidence="3">
    <location>
        <begin position="133"/>
        <end position="228"/>
    </location>
</feature>
<feature type="signal peptide" evidence="2">
    <location>
        <begin position="1"/>
        <end position="22"/>
    </location>
</feature>
<proteinExistence type="predicted"/>
<keyword evidence="2" id="KW-0732">Signal</keyword>
<feature type="chain" id="PRO_5013028276" description="DUF7029 domain-containing protein" evidence="2">
    <location>
        <begin position="23"/>
        <end position="444"/>
    </location>
</feature>
<comment type="caution">
    <text evidence="4">The sequence shown here is derived from an EMBL/GenBank/DDBJ whole genome shotgun (WGS) entry which is preliminary data.</text>
</comment>
<evidence type="ECO:0000256" key="2">
    <source>
        <dbReference type="SAM" id="SignalP"/>
    </source>
</evidence>
<keyword evidence="5" id="KW-1185">Reference proteome</keyword>
<reference evidence="4 5" key="1">
    <citation type="submission" date="2016-07" db="EMBL/GenBank/DDBJ databases">
        <title>Pervasive Adenine N6-methylation of Active Genes in Fungi.</title>
        <authorList>
            <consortium name="DOE Joint Genome Institute"/>
            <person name="Mondo S.J."/>
            <person name="Dannebaum R.O."/>
            <person name="Kuo R.C."/>
            <person name="Labutti K."/>
            <person name="Haridas S."/>
            <person name="Kuo A."/>
            <person name="Salamov A."/>
            <person name="Ahrendt S.R."/>
            <person name="Lipzen A."/>
            <person name="Sullivan W."/>
            <person name="Andreopoulos W.B."/>
            <person name="Clum A."/>
            <person name="Lindquist E."/>
            <person name="Daum C."/>
            <person name="Ramamoorthy G.K."/>
            <person name="Gryganskyi A."/>
            <person name="Culley D."/>
            <person name="Magnuson J.K."/>
            <person name="James T.Y."/>
            <person name="O'Malley M.A."/>
            <person name="Stajich J.E."/>
            <person name="Spatafora J.W."/>
            <person name="Visel A."/>
            <person name="Grigoriev I.V."/>
        </authorList>
    </citation>
    <scope>NUCLEOTIDE SEQUENCE [LARGE SCALE GENOMIC DNA]</scope>
    <source>
        <strain evidence="4 5">PL171</strain>
    </source>
</reference>
<dbReference type="EMBL" id="MCFL01000006">
    <property type="protein sequence ID" value="ORZ39254.1"/>
    <property type="molecule type" value="Genomic_DNA"/>
</dbReference>
<protein>
    <recommendedName>
        <fullName evidence="3">DUF7029 domain-containing protein</fullName>
    </recommendedName>
</protein>
<dbReference type="AlphaFoldDB" id="A0A1Y2HZ68"/>
<accession>A0A1Y2HZ68</accession>
<evidence type="ECO:0000313" key="5">
    <source>
        <dbReference type="Proteomes" id="UP000193411"/>
    </source>
</evidence>
<evidence type="ECO:0000313" key="4">
    <source>
        <dbReference type="EMBL" id="ORZ39254.1"/>
    </source>
</evidence>
<evidence type="ECO:0000256" key="1">
    <source>
        <dbReference type="SAM" id="MobiDB-lite"/>
    </source>
</evidence>
<sequence length="444" mass="47836">MKVVSLLATLAVLAAAVDAGAATAPTTPAKKCKSKHNKYHDVALPIPKDAYAKAPTGPADNSYKLKTGPNGEYLGDSRGEKQVDYQKMHTVPVPRKGYEPRKQVNCAYIADVPAKQSPTGKDGVMVADMKINVKTPTINLDNLEAIKTIQCADDSMTLTFNSNASADAAAAEWNKSKSFAVLVGHEWNCNGNKNSNARMVKAVKSKNGATVVLATDKVKKEEVIDEYELNINQYKTHNMGLYVNFDKNTRAPVRPDIKLVETRFGAVLALIATPTVRPRSVSSSRARRFGSPSTRSSSTASWRPTWVFVLKPTKWPRLTSTAPPSGPSPCPQSTFPVSSSLAPSSASRPVSSTSARKTSLLKPACWLNCPSPGPWARTLVSSSAPRSLLRASPVSCPASRPPRTLTFPSRPCLRPSSRSPCRFSLLGTRVQRVAPVSCCSQLTD</sequence>
<dbReference type="Pfam" id="PF22974">
    <property type="entry name" value="DUF7029"/>
    <property type="match status" value="1"/>
</dbReference>
<name>A0A1Y2HZ68_9FUNG</name>
<organism evidence="4 5">
    <name type="scientific">Catenaria anguillulae PL171</name>
    <dbReference type="NCBI Taxonomy" id="765915"/>
    <lineage>
        <taxon>Eukaryota</taxon>
        <taxon>Fungi</taxon>
        <taxon>Fungi incertae sedis</taxon>
        <taxon>Blastocladiomycota</taxon>
        <taxon>Blastocladiomycetes</taxon>
        <taxon>Blastocladiales</taxon>
        <taxon>Catenariaceae</taxon>
        <taxon>Catenaria</taxon>
    </lineage>
</organism>
<dbReference type="InterPro" id="IPR054293">
    <property type="entry name" value="DUF7029"/>
</dbReference>
<evidence type="ECO:0000259" key="3">
    <source>
        <dbReference type="Pfam" id="PF22974"/>
    </source>
</evidence>
<dbReference type="Proteomes" id="UP000193411">
    <property type="component" value="Unassembled WGS sequence"/>
</dbReference>
<feature type="region of interest" description="Disordered" evidence="1">
    <location>
        <begin position="318"/>
        <end position="355"/>
    </location>
</feature>
<feature type="compositionally biased region" description="Low complexity" evidence="1">
    <location>
        <begin position="333"/>
        <end position="355"/>
    </location>
</feature>